<organism evidence="1 2">
    <name type="scientific">Rhizobium sophoriradicis</name>
    <dbReference type="NCBI Taxonomy" id="1535245"/>
    <lineage>
        <taxon>Bacteria</taxon>
        <taxon>Pseudomonadati</taxon>
        <taxon>Pseudomonadota</taxon>
        <taxon>Alphaproteobacteria</taxon>
        <taxon>Hyphomicrobiales</taxon>
        <taxon>Rhizobiaceae</taxon>
        <taxon>Rhizobium/Agrobacterium group</taxon>
        <taxon>Rhizobium</taxon>
    </lineage>
</organism>
<sequence>MSENFSAKETFAIYGESETTVTFVRDEFFTEEKTFPTMRDAVDYLKALSPIPLEIVLRIRAHGRDIPFDRKSIAKLMHEL</sequence>
<gene>
    <name evidence="1" type="ORF">CPT34_12060</name>
</gene>
<keyword evidence="2" id="KW-1185">Reference proteome</keyword>
<dbReference type="EMBL" id="NXDM01000010">
    <property type="protein sequence ID" value="PCK80969.1"/>
    <property type="molecule type" value="Genomic_DNA"/>
</dbReference>
<evidence type="ECO:0000313" key="1">
    <source>
        <dbReference type="EMBL" id="PCK80969.1"/>
    </source>
</evidence>
<evidence type="ECO:0000313" key="2">
    <source>
        <dbReference type="Proteomes" id="UP000218807"/>
    </source>
</evidence>
<dbReference type="Proteomes" id="UP000218807">
    <property type="component" value="Unassembled WGS sequence"/>
</dbReference>
<reference evidence="1 2" key="1">
    <citation type="submission" date="2017-09" db="EMBL/GenBank/DDBJ databases">
        <title>Comparative genomics of rhizobia isolated from Phaseolus vulgaris in China.</title>
        <authorList>
            <person name="Tong W."/>
        </authorList>
    </citation>
    <scope>NUCLEOTIDE SEQUENCE [LARGE SCALE GENOMIC DNA]</scope>
    <source>
        <strain evidence="1 2">L101</strain>
    </source>
</reference>
<dbReference type="AlphaFoldDB" id="A0A2A5KV75"/>
<accession>A0A2A5KV75</accession>
<name>A0A2A5KV75_9HYPH</name>
<proteinExistence type="predicted"/>
<comment type="caution">
    <text evidence="1">The sequence shown here is derived from an EMBL/GenBank/DDBJ whole genome shotgun (WGS) entry which is preliminary data.</text>
</comment>
<protein>
    <submittedName>
        <fullName evidence="1">Uncharacterized protein</fullName>
    </submittedName>
</protein>